<keyword evidence="4" id="KW-1185">Reference proteome</keyword>
<protein>
    <submittedName>
        <fullName evidence="3">Uncharacterized protein</fullName>
    </submittedName>
</protein>
<evidence type="ECO:0000256" key="2">
    <source>
        <dbReference type="SAM" id="Phobius"/>
    </source>
</evidence>
<organism evidence="3 4">
    <name type="scientific">Candidatus Nitrosocosmicus arcticus</name>
    <dbReference type="NCBI Taxonomy" id="2035267"/>
    <lineage>
        <taxon>Archaea</taxon>
        <taxon>Nitrososphaerota</taxon>
        <taxon>Nitrososphaeria</taxon>
        <taxon>Nitrososphaerales</taxon>
        <taxon>Nitrososphaeraceae</taxon>
        <taxon>Candidatus Nitrosocosmicus</taxon>
    </lineage>
</organism>
<evidence type="ECO:0000313" key="4">
    <source>
        <dbReference type="Proteomes" id="UP000315289"/>
    </source>
</evidence>
<feature type="compositionally biased region" description="Low complexity" evidence="1">
    <location>
        <begin position="74"/>
        <end position="90"/>
    </location>
</feature>
<name>A0A557SXG9_9ARCH</name>
<dbReference type="AlphaFoldDB" id="A0A557SXG9"/>
<comment type="caution">
    <text evidence="3">The sequence shown here is derived from an EMBL/GenBank/DDBJ whole genome shotgun (WGS) entry which is preliminary data.</text>
</comment>
<reference evidence="3 4" key="1">
    <citation type="journal article" date="2019" name="Front. Microbiol.">
        <title>Ammonia Oxidation by the Arctic Terrestrial Thaumarchaeote Candidatus Nitrosocosmicus arcticus Is Stimulated by Increasing Temperatures.</title>
        <authorList>
            <person name="Alves R.J.E."/>
            <person name="Kerou M."/>
            <person name="Zappe A."/>
            <person name="Bittner R."/>
            <person name="Abby S.S."/>
            <person name="Schmidt H.A."/>
            <person name="Pfeifer K."/>
            <person name="Schleper C."/>
        </authorList>
    </citation>
    <scope>NUCLEOTIDE SEQUENCE [LARGE SCALE GENOMIC DNA]</scope>
    <source>
        <strain evidence="3 4">Kfb</strain>
    </source>
</reference>
<keyword evidence="2" id="KW-0812">Transmembrane</keyword>
<dbReference type="OrthoDB" id="386336at2157"/>
<feature type="transmembrane region" description="Helical" evidence="2">
    <location>
        <begin position="20"/>
        <end position="49"/>
    </location>
</feature>
<keyword evidence="2" id="KW-1133">Transmembrane helix</keyword>
<dbReference type="Proteomes" id="UP000315289">
    <property type="component" value="Unassembled WGS sequence"/>
</dbReference>
<dbReference type="EMBL" id="VOAH01000004">
    <property type="protein sequence ID" value="TVP41281.1"/>
    <property type="molecule type" value="Genomic_DNA"/>
</dbReference>
<evidence type="ECO:0000256" key="1">
    <source>
        <dbReference type="SAM" id="MobiDB-lite"/>
    </source>
</evidence>
<keyword evidence="2" id="KW-0472">Membrane</keyword>
<feature type="region of interest" description="Disordered" evidence="1">
    <location>
        <begin position="70"/>
        <end position="92"/>
    </location>
</feature>
<sequence length="206" mass="22353">MNDTNLPIMSFTAINSKKCLIIIIGVPLFVKIGFYVTILLVMLIIVAFVPMDFSKIDSAFGQSGNTLGQEGVGNEASQSNSSSQYTNQKSMCVSGDSTSLSCNNLSSENTDGQSRDDEQGPLSIQGKIYQKFNTDTEDDDNYIATVSCDPGDTAISSNFKLDNLGSIPIRQLTNTLDLSSNQATLEIETLREDALITVYINCFDNP</sequence>
<accession>A0A557SXG9</accession>
<proteinExistence type="predicted"/>
<gene>
    <name evidence="3" type="ORF">NARC_40246</name>
</gene>
<evidence type="ECO:0000313" key="3">
    <source>
        <dbReference type="EMBL" id="TVP41281.1"/>
    </source>
</evidence>